<proteinExistence type="predicted"/>
<dbReference type="RefSeq" id="WP_055727863.1">
    <property type="nucleotide sequence ID" value="NZ_FUYX01000013.1"/>
</dbReference>
<dbReference type="Gene3D" id="3.40.50.720">
    <property type="entry name" value="NAD(P)-binding Rossmann-like Domain"/>
    <property type="match status" value="1"/>
</dbReference>
<dbReference type="Proteomes" id="UP000051562">
    <property type="component" value="Unassembled WGS sequence"/>
</dbReference>
<dbReference type="PANTHER" id="PTHR38015">
    <property type="entry name" value="BLR6086 PROTEIN"/>
    <property type="match status" value="1"/>
</dbReference>
<dbReference type="InterPro" id="IPR003421">
    <property type="entry name" value="Opine_DH"/>
</dbReference>
<accession>A0A0Q3PLP6</accession>
<evidence type="ECO:0000313" key="3">
    <source>
        <dbReference type="EMBL" id="SKC08683.1"/>
    </source>
</evidence>
<dbReference type="Proteomes" id="UP000190130">
    <property type="component" value="Unassembled WGS sequence"/>
</dbReference>
<dbReference type="InterPro" id="IPR051729">
    <property type="entry name" value="Opine/Lysopine_DH"/>
</dbReference>
<dbReference type="PANTHER" id="PTHR38015:SF1">
    <property type="entry name" value="OPINE DEHYDROGENASE DOMAIN-CONTAINING PROTEIN"/>
    <property type="match status" value="1"/>
</dbReference>
<dbReference type="Gene3D" id="1.10.1040.10">
    <property type="entry name" value="N-(1-d-carboxylethyl)-l-norvaline Dehydrogenase, domain 2"/>
    <property type="match status" value="1"/>
</dbReference>
<feature type="domain" description="Opine dehydrogenase" evidence="1">
    <location>
        <begin position="197"/>
        <end position="339"/>
    </location>
</feature>
<dbReference type="InterPro" id="IPR013328">
    <property type="entry name" value="6PGD_dom2"/>
</dbReference>
<dbReference type="InterPro" id="IPR008927">
    <property type="entry name" value="6-PGluconate_DH-like_C_sf"/>
</dbReference>
<dbReference type="AlphaFoldDB" id="A0A0Q3PLP6"/>
<evidence type="ECO:0000313" key="4">
    <source>
        <dbReference type="Proteomes" id="UP000051562"/>
    </source>
</evidence>
<evidence type="ECO:0000259" key="1">
    <source>
        <dbReference type="Pfam" id="PF02317"/>
    </source>
</evidence>
<reference evidence="3 5" key="2">
    <citation type="submission" date="2017-02" db="EMBL/GenBank/DDBJ databases">
        <authorList>
            <person name="Peterson S.W."/>
        </authorList>
    </citation>
    <scope>NUCLEOTIDE SEQUENCE [LARGE SCALE GENOMIC DNA]</scope>
    <source>
        <strain evidence="3 5">DSM 9653</strain>
    </source>
</reference>
<gene>
    <name evidence="2" type="ORF">ARD30_12170</name>
    <name evidence="3" type="ORF">SAMN05660750_04157</name>
</gene>
<evidence type="ECO:0000313" key="2">
    <source>
        <dbReference type="EMBL" id="KQK30702.1"/>
    </source>
</evidence>
<dbReference type="Pfam" id="PF02317">
    <property type="entry name" value="Octopine_DH"/>
    <property type="match status" value="1"/>
</dbReference>
<dbReference type="GO" id="GO:0016491">
    <property type="term" value="F:oxidoreductase activity"/>
    <property type="evidence" value="ECO:0007669"/>
    <property type="project" value="InterPro"/>
</dbReference>
<reference evidence="2 4" key="1">
    <citation type="submission" date="2015-10" db="EMBL/GenBank/DDBJ databases">
        <title>Draft genome of Bosea thiooxidans.</title>
        <authorList>
            <person name="Wang X."/>
        </authorList>
    </citation>
    <scope>NUCLEOTIDE SEQUENCE [LARGE SCALE GENOMIC DNA]</scope>
    <source>
        <strain evidence="2 4">CGMCC 9174</strain>
    </source>
</reference>
<dbReference type="SUPFAM" id="SSF51735">
    <property type="entry name" value="NAD(P)-binding Rossmann-fold domains"/>
    <property type="match status" value="1"/>
</dbReference>
<sequence>MTRAVTTYAVIGATEHALALAAELSLAGNRVIVAEQAARKAALDALAAAPGLDVDCQVESVVGGKQRALVTGIEVAPAITAAVEAAEVLIFMTPQTAYEEILTASAGSLRNDQIILLCPGGLGGALLVAGIAAKAGAPDLLVAQTSAMPLGGRNAGPNALRIASKKKILPVGVFPASRTQELLERLAADFPQLIANANAIETGFAGAAMGLHPIPMIMNAARIEADGPYVYDSYEITPSIARVIDAVDAERQQILKALGAPLTTFADILKQSYGVPGDSFYEVVHAVPGYKQVKSPPDLRYRYLSEDVPTQLVPAVALARALGVATPMLDATVNYTNAMHGCDYWQSGWNLEKLGLDGLDAAGIAALLASGFDAR</sequence>
<dbReference type="OrthoDB" id="6135265at2"/>
<keyword evidence="4" id="KW-1185">Reference proteome</keyword>
<protein>
    <submittedName>
        <fullName evidence="3">Opine dehydrogenase</fullName>
    </submittedName>
</protein>
<dbReference type="STRING" id="53254.SAMN05660750_04157"/>
<dbReference type="EMBL" id="LMAR01000033">
    <property type="protein sequence ID" value="KQK30702.1"/>
    <property type="molecule type" value="Genomic_DNA"/>
</dbReference>
<evidence type="ECO:0000313" key="5">
    <source>
        <dbReference type="Proteomes" id="UP000190130"/>
    </source>
</evidence>
<organism evidence="2 4">
    <name type="scientific">Bosea thiooxidans</name>
    <dbReference type="NCBI Taxonomy" id="53254"/>
    <lineage>
        <taxon>Bacteria</taxon>
        <taxon>Pseudomonadati</taxon>
        <taxon>Pseudomonadota</taxon>
        <taxon>Alphaproteobacteria</taxon>
        <taxon>Hyphomicrobiales</taxon>
        <taxon>Boseaceae</taxon>
        <taxon>Bosea</taxon>
    </lineage>
</organism>
<name>A0A0Q3PLP6_9HYPH</name>
<dbReference type="InterPro" id="IPR036291">
    <property type="entry name" value="NAD(P)-bd_dom_sf"/>
</dbReference>
<dbReference type="EMBL" id="FUYX01000013">
    <property type="protein sequence ID" value="SKC08683.1"/>
    <property type="molecule type" value="Genomic_DNA"/>
</dbReference>
<dbReference type="SUPFAM" id="SSF48179">
    <property type="entry name" value="6-phosphogluconate dehydrogenase C-terminal domain-like"/>
    <property type="match status" value="1"/>
</dbReference>